<name>A0A0C1C2B5_9BACT</name>
<comment type="caution">
    <text evidence="1">The sequence shown here is derived from an EMBL/GenBank/DDBJ whole genome shotgun (WGS) entry which is preliminary data.</text>
</comment>
<dbReference type="EMBL" id="JSAM01000064">
    <property type="protein sequence ID" value="KIA77731.1"/>
    <property type="molecule type" value="Genomic_DNA"/>
</dbReference>
<protein>
    <submittedName>
        <fullName evidence="1">Uncharacterized protein</fullName>
    </submittedName>
</protein>
<accession>A0A0C1C2B5</accession>
<gene>
    <name evidence="1" type="ORF">DB43_FU00070</name>
</gene>
<evidence type="ECO:0000313" key="1">
    <source>
        <dbReference type="EMBL" id="KIA77731.1"/>
    </source>
</evidence>
<dbReference type="AlphaFoldDB" id="A0A0C1C2B5"/>
<reference evidence="1 2" key="1">
    <citation type="journal article" date="2014" name="Mol. Biol. Evol.">
        <title>Massive expansion of Ubiquitination-related gene families within the Chlamydiae.</title>
        <authorList>
            <person name="Domman D."/>
            <person name="Collingro A."/>
            <person name="Lagkouvardos I."/>
            <person name="Gehre L."/>
            <person name="Weinmaier T."/>
            <person name="Rattei T."/>
            <person name="Subtil A."/>
            <person name="Horn M."/>
        </authorList>
    </citation>
    <scope>NUCLEOTIDE SEQUENCE [LARGE SCALE GENOMIC DNA]</scope>
    <source>
        <strain evidence="1 2">OEW1</strain>
    </source>
</reference>
<evidence type="ECO:0000313" key="2">
    <source>
        <dbReference type="Proteomes" id="UP000031307"/>
    </source>
</evidence>
<sequence length="51" mass="5908">MIHKFKRQFQQVILFKLSTFKCAIRTRIGKTEMSGHQKFIYSTSNQNAGAS</sequence>
<organism evidence="1 2">
    <name type="scientific">Parachlamydia acanthamoebae</name>
    <dbReference type="NCBI Taxonomy" id="83552"/>
    <lineage>
        <taxon>Bacteria</taxon>
        <taxon>Pseudomonadati</taxon>
        <taxon>Chlamydiota</taxon>
        <taxon>Chlamydiia</taxon>
        <taxon>Parachlamydiales</taxon>
        <taxon>Parachlamydiaceae</taxon>
        <taxon>Parachlamydia</taxon>
    </lineage>
</organism>
<dbReference type="Proteomes" id="UP000031307">
    <property type="component" value="Unassembled WGS sequence"/>
</dbReference>
<proteinExistence type="predicted"/>